<dbReference type="GO" id="GO:0003964">
    <property type="term" value="F:RNA-directed DNA polymerase activity"/>
    <property type="evidence" value="ECO:0007669"/>
    <property type="project" value="UniProtKB-KW"/>
</dbReference>
<reference evidence="2" key="1">
    <citation type="submission" date="2020-08" db="EMBL/GenBank/DDBJ databases">
        <title>Multicomponent nature underlies the extraordinary mechanical properties of spider dragline silk.</title>
        <authorList>
            <person name="Kono N."/>
            <person name="Nakamura H."/>
            <person name="Mori M."/>
            <person name="Yoshida Y."/>
            <person name="Ohtoshi R."/>
            <person name="Malay A.D."/>
            <person name="Moran D.A.P."/>
            <person name="Tomita M."/>
            <person name="Numata K."/>
            <person name="Arakawa K."/>
        </authorList>
    </citation>
    <scope>NUCLEOTIDE SEQUENCE</scope>
</reference>
<dbReference type="PANTHER" id="PTHR36688:SF2">
    <property type="entry name" value="ENDONUCLEASE_EXONUCLEASE_PHOSPHATASE DOMAIN-CONTAINING PROTEIN"/>
    <property type="match status" value="1"/>
</dbReference>
<dbReference type="Proteomes" id="UP000887159">
    <property type="component" value="Unassembled WGS sequence"/>
</dbReference>
<dbReference type="AlphaFoldDB" id="A0A8X6R8J4"/>
<dbReference type="PANTHER" id="PTHR36688">
    <property type="entry name" value="ENDO/EXONUCLEASE/PHOSPHATASE DOMAIN-CONTAINING PROTEIN"/>
    <property type="match status" value="1"/>
</dbReference>
<feature type="domain" description="Endonuclease/exonuclease/phosphatase" evidence="1">
    <location>
        <begin position="124"/>
        <end position="238"/>
    </location>
</feature>
<evidence type="ECO:0000313" key="2">
    <source>
        <dbReference type="EMBL" id="GFX90413.1"/>
    </source>
</evidence>
<proteinExistence type="predicted"/>
<evidence type="ECO:0000259" key="1">
    <source>
        <dbReference type="Pfam" id="PF14529"/>
    </source>
</evidence>
<evidence type="ECO:0000313" key="3">
    <source>
        <dbReference type="Proteomes" id="UP000887159"/>
    </source>
</evidence>
<dbReference type="Pfam" id="PF14529">
    <property type="entry name" value="Exo_endo_phos_2"/>
    <property type="match status" value="1"/>
</dbReference>
<dbReference type="EMBL" id="BMAU01021098">
    <property type="protein sequence ID" value="GFX90413.1"/>
    <property type="molecule type" value="Genomic_DNA"/>
</dbReference>
<keyword evidence="2" id="KW-0548">Nucleotidyltransferase</keyword>
<dbReference type="InterPro" id="IPR036691">
    <property type="entry name" value="Endo/exonu/phosph_ase_sf"/>
</dbReference>
<sequence>MDTDVDPSDTDYVTGLASEEDESLLEADFKQVAENPLKGPLSPNDVKDIIRQYHPVCVALQETFLKSCHTTKIRRYGCVRKDTEGPSVSGGVCIFTSLDVPSSALPLHTSLQAVAVRIHSTSLITVCCLYLPPNTVIHQHDLNNLVDQLPAPFVILGDFNGHSTLWGRVKTNPRGRQIEQVLSDHCLCLLNHEEPTYFHEPTRSFHTLDLAICSPSLFPHLNLSVEKDLYNSDHFPIILYHDYDTGGKTFSPTYSYRRADWALFTQLAVITDAMIKTESVHTAVQEVTNVLITAAELSIPKSSSHFFQHYKPYWNADCQTAYKNQRKLWGIFRRYPTAENLFAFKKAKANARRVRRQSQRQSWIRYVSSLTSSTSSKQLWRKVKAANGMYREFSFPILQTSNSVFSSPVEIANILGETFQSVSSTASYNSRFLEIKRCAERTPINFSTRSFFPYNCAFTMTELKKRHSYKRTIQALDRMESLTRCSVIYIQTLWPKFFFYSTEFGRSIVCFPSNWREAIVIPILKPGKVTTDPLSYRPIALTSCFCKTFERMVNTRLVYVLEKEKCISPLQSGFRKGRSTLDNLVF</sequence>
<dbReference type="SUPFAM" id="SSF56219">
    <property type="entry name" value="DNase I-like"/>
    <property type="match status" value="1"/>
</dbReference>
<dbReference type="InterPro" id="IPR052560">
    <property type="entry name" value="RdDP_mobile_element"/>
</dbReference>
<keyword evidence="2" id="KW-0808">Transferase</keyword>
<organism evidence="2 3">
    <name type="scientific">Trichonephila clavipes</name>
    <name type="common">Golden silk orbweaver</name>
    <name type="synonym">Nephila clavipes</name>
    <dbReference type="NCBI Taxonomy" id="2585209"/>
    <lineage>
        <taxon>Eukaryota</taxon>
        <taxon>Metazoa</taxon>
        <taxon>Ecdysozoa</taxon>
        <taxon>Arthropoda</taxon>
        <taxon>Chelicerata</taxon>
        <taxon>Arachnida</taxon>
        <taxon>Araneae</taxon>
        <taxon>Araneomorphae</taxon>
        <taxon>Entelegynae</taxon>
        <taxon>Araneoidea</taxon>
        <taxon>Nephilidae</taxon>
        <taxon>Trichonephila</taxon>
    </lineage>
</organism>
<keyword evidence="3" id="KW-1185">Reference proteome</keyword>
<name>A0A8X6R8J4_TRICX</name>
<comment type="caution">
    <text evidence="2">The sequence shown here is derived from an EMBL/GenBank/DDBJ whole genome shotgun (WGS) entry which is preliminary data.</text>
</comment>
<dbReference type="InterPro" id="IPR005135">
    <property type="entry name" value="Endo/exonuclease/phosphatase"/>
</dbReference>
<accession>A0A8X6R8J4</accession>
<keyword evidence="2" id="KW-0695">RNA-directed DNA polymerase</keyword>
<protein>
    <submittedName>
        <fullName evidence="2">Putative RNA-directed DNA polymerase from transposon X-element</fullName>
    </submittedName>
</protein>
<gene>
    <name evidence="2" type="primary">X-elementORF2_97</name>
    <name evidence="2" type="ORF">TNCV_5068001</name>
</gene>
<dbReference type="Gene3D" id="3.60.10.10">
    <property type="entry name" value="Endonuclease/exonuclease/phosphatase"/>
    <property type="match status" value="1"/>
</dbReference>